<name>A0ACB5SLA2_9PEZI</name>
<sequence length="150" mass="15826">MRQPPWPVESALDAIGNTPVVRLRHVVPSTGHASVDAFCGTVGTAGMAVGVARALRPRWPRLRVVVCEPALSPLLDRELCGEARAIEEEEGRAMCRRLAKEEALLVGTSTGLNVVAAIHLAKELGSGKTVVTVACDTGLKYLSGDLFADG</sequence>
<dbReference type="Proteomes" id="UP001165186">
    <property type="component" value="Unassembled WGS sequence"/>
</dbReference>
<accession>A0ACB5SLA2</accession>
<evidence type="ECO:0000313" key="1">
    <source>
        <dbReference type="EMBL" id="GME46863.1"/>
    </source>
</evidence>
<protein>
    <submittedName>
        <fullName evidence="1">Pyridoxal phosphate-dependent enzyme beta subunit</fullName>
    </submittedName>
</protein>
<comment type="caution">
    <text evidence="1">The sequence shown here is derived from an EMBL/GenBank/DDBJ whole genome shotgun (WGS) entry which is preliminary data.</text>
</comment>
<proteinExistence type="predicted"/>
<dbReference type="EMBL" id="BSXG01000128">
    <property type="protein sequence ID" value="GME46863.1"/>
    <property type="molecule type" value="Genomic_DNA"/>
</dbReference>
<keyword evidence="2" id="KW-1185">Reference proteome</keyword>
<gene>
    <name evidence="1" type="primary">g3363</name>
    <name evidence="1" type="ORF">NpPPO83_00003363</name>
</gene>
<reference evidence="1" key="1">
    <citation type="submission" date="2024-09" db="EMBL/GenBank/DDBJ databases">
        <title>Draft Genome Sequences of Neofusicoccum parvum.</title>
        <authorList>
            <person name="Ashida A."/>
            <person name="Camagna M."/>
            <person name="Tanaka A."/>
            <person name="Takemoto D."/>
        </authorList>
    </citation>
    <scope>NUCLEOTIDE SEQUENCE</scope>
    <source>
        <strain evidence="1">PPO83</strain>
    </source>
</reference>
<evidence type="ECO:0000313" key="2">
    <source>
        <dbReference type="Proteomes" id="UP001165186"/>
    </source>
</evidence>
<organism evidence="1 2">
    <name type="scientific">Neofusicoccum parvum</name>
    <dbReference type="NCBI Taxonomy" id="310453"/>
    <lineage>
        <taxon>Eukaryota</taxon>
        <taxon>Fungi</taxon>
        <taxon>Dikarya</taxon>
        <taxon>Ascomycota</taxon>
        <taxon>Pezizomycotina</taxon>
        <taxon>Dothideomycetes</taxon>
        <taxon>Dothideomycetes incertae sedis</taxon>
        <taxon>Botryosphaeriales</taxon>
        <taxon>Botryosphaeriaceae</taxon>
        <taxon>Neofusicoccum</taxon>
    </lineage>
</organism>